<name>A0ABU4HN44_9ACTN</name>
<dbReference type="EMBL" id="JAWSTH010000021">
    <property type="protein sequence ID" value="MDW5594715.1"/>
    <property type="molecule type" value="Genomic_DNA"/>
</dbReference>
<sequence length="209" mass="21089">MLIETPHGPARAHRHSAERPRAALVLGHGAGGGVAAPDLVAVTAAAVEDGISVALVEQPYRVAGRRSAAPARQLDAAWIAVVGALFGRADAGGGDAPFAGLPLIAGGRSSGARVACRTAAATDAAGVLCLAFPLQPGSRAGKDEPPPSRLPELEAVTVPVLVVQGARDRFGMPPAAPGRTVVEVRGDHALRGDRAAVVAAVRGWLTELL</sequence>
<comment type="caution">
    <text evidence="2">The sequence shown here is derived from an EMBL/GenBank/DDBJ whole genome shotgun (WGS) entry which is preliminary data.</text>
</comment>
<reference evidence="2 3" key="2">
    <citation type="submission" date="2023-10" db="EMBL/GenBank/DDBJ databases">
        <authorList>
            <person name="Han X.F."/>
        </authorList>
    </citation>
    <scope>NUCLEOTIDE SEQUENCE [LARGE SCALE GENOMIC DNA]</scope>
    <source>
        <strain evidence="2 3">KCTC 39840</strain>
    </source>
</reference>
<dbReference type="Proteomes" id="UP001284601">
    <property type="component" value="Unassembled WGS sequence"/>
</dbReference>
<evidence type="ECO:0000313" key="2">
    <source>
        <dbReference type="EMBL" id="MDW5594715.1"/>
    </source>
</evidence>
<evidence type="ECO:0000313" key="3">
    <source>
        <dbReference type="Proteomes" id="UP001284601"/>
    </source>
</evidence>
<dbReference type="SUPFAM" id="SSF53474">
    <property type="entry name" value="alpha/beta-Hydrolases"/>
    <property type="match status" value="1"/>
</dbReference>
<feature type="domain" description="KANL3/Tex30 alpha/beta hydrolase-like" evidence="1">
    <location>
        <begin position="21"/>
        <end position="172"/>
    </location>
</feature>
<keyword evidence="2" id="KW-0378">Hydrolase</keyword>
<dbReference type="RefSeq" id="WP_318597016.1">
    <property type="nucleotide sequence ID" value="NZ_JAWSTH010000021.1"/>
</dbReference>
<accession>A0ABU4HN44</accession>
<gene>
    <name evidence="2" type="ORF">R7226_10230</name>
</gene>
<organism evidence="2 3">
    <name type="scientific">Conexibacter stalactiti</name>
    <dbReference type="NCBI Taxonomy" id="1940611"/>
    <lineage>
        <taxon>Bacteria</taxon>
        <taxon>Bacillati</taxon>
        <taxon>Actinomycetota</taxon>
        <taxon>Thermoleophilia</taxon>
        <taxon>Solirubrobacterales</taxon>
        <taxon>Conexibacteraceae</taxon>
        <taxon>Conexibacter</taxon>
    </lineage>
</organism>
<dbReference type="Gene3D" id="3.40.50.1820">
    <property type="entry name" value="alpha/beta hydrolase"/>
    <property type="match status" value="1"/>
</dbReference>
<reference evidence="3" key="1">
    <citation type="submission" date="2023-07" db="EMBL/GenBank/DDBJ databases">
        <title>Conexibacter stalactiti sp. nov., isolated from stalactites in a lava cave and emended description of the genus Conexibacter.</title>
        <authorList>
            <person name="Lee S.D."/>
        </authorList>
    </citation>
    <scope>NUCLEOTIDE SEQUENCE [LARGE SCALE GENOMIC DNA]</scope>
    <source>
        <strain evidence="3">KCTC 39840</strain>
    </source>
</reference>
<dbReference type="Pfam" id="PF20408">
    <property type="entry name" value="Abhydrolase_11"/>
    <property type="match status" value="1"/>
</dbReference>
<dbReference type="InterPro" id="IPR046879">
    <property type="entry name" value="KANL3/Tex30_Abhydrolase"/>
</dbReference>
<keyword evidence="3" id="KW-1185">Reference proteome</keyword>
<dbReference type="PANTHER" id="PTHR13136">
    <property type="entry name" value="TESTIS DEVELOPMENT PROTEIN PRTD"/>
    <property type="match status" value="1"/>
</dbReference>
<protein>
    <submittedName>
        <fullName evidence="2">Alpha/beta family hydrolase</fullName>
    </submittedName>
</protein>
<dbReference type="PANTHER" id="PTHR13136:SF11">
    <property type="entry name" value="TESTIS-EXPRESSED PROTEIN 30"/>
    <property type="match status" value="1"/>
</dbReference>
<dbReference type="InterPro" id="IPR029058">
    <property type="entry name" value="AB_hydrolase_fold"/>
</dbReference>
<evidence type="ECO:0000259" key="1">
    <source>
        <dbReference type="Pfam" id="PF20408"/>
    </source>
</evidence>
<proteinExistence type="predicted"/>
<dbReference type="InterPro" id="IPR026555">
    <property type="entry name" value="NSL3/Tex30"/>
</dbReference>
<dbReference type="GO" id="GO:0016787">
    <property type="term" value="F:hydrolase activity"/>
    <property type="evidence" value="ECO:0007669"/>
    <property type="project" value="UniProtKB-KW"/>
</dbReference>